<protein>
    <submittedName>
        <fullName evidence="9">Major facilitator superfamily MFS_1</fullName>
    </submittedName>
</protein>
<organism evidence="9 10">
    <name type="scientific">Caldicellulosiruptor acetigenus (strain ATCC 700853 / DSM 12137 / I77R1B)</name>
    <name type="common">Caldicellulosiruptor kristjanssonii</name>
    <dbReference type="NCBI Taxonomy" id="632335"/>
    <lineage>
        <taxon>Bacteria</taxon>
        <taxon>Bacillati</taxon>
        <taxon>Bacillota</taxon>
        <taxon>Bacillota incertae sedis</taxon>
        <taxon>Caldicellulosiruptorales</taxon>
        <taxon>Caldicellulosiruptoraceae</taxon>
        <taxon>Caldicellulosiruptor</taxon>
    </lineage>
</organism>
<dbReference type="GO" id="GO:0022857">
    <property type="term" value="F:transmembrane transporter activity"/>
    <property type="evidence" value="ECO:0007669"/>
    <property type="project" value="InterPro"/>
</dbReference>
<reference evidence="9 10" key="2">
    <citation type="journal article" date="2011" name="J. Bacteriol.">
        <title>Complete genome sequences for the anaerobic, extremely thermophilic plant biomass-degrading bacteria Caldicellulosiruptor hydrothermalis, Caldicellulosiruptor kristjanssonii, Caldicellulosiruptor kronotskyensis, Caldicellulosiruptor owensenis, and Caldicellulosiruptor lactoaceticus.</title>
        <authorList>
            <person name="Blumer-Schuette S.E."/>
            <person name="Ozdemir I."/>
            <person name="Mistry D."/>
            <person name="Lucas S."/>
            <person name="Lapidus A."/>
            <person name="Cheng J.F."/>
            <person name="Goodwin L.A."/>
            <person name="Pitluck S."/>
            <person name="Land M.L."/>
            <person name="Hauser L.J."/>
            <person name="Woyke T."/>
            <person name="Mikhailova N."/>
            <person name="Pati A."/>
            <person name="Kyrpides N.C."/>
            <person name="Ivanova N."/>
            <person name="Detter J.C."/>
            <person name="Walston-Davenport K."/>
            <person name="Han S."/>
            <person name="Adams M.W."/>
            <person name="Kelly R.M."/>
        </authorList>
    </citation>
    <scope>NUCLEOTIDE SEQUENCE [LARGE SCALE GENOMIC DNA]</scope>
    <source>
        <strain evidence="10">ATCC 700853 / DSM 12137 / I77R1B</strain>
    </source>
</reference>
<proteinExistence type="predicted"/>
<feature type="transmembrane region" description="Helical" evidence="7">
    <location>
        <begin position="113"/>
        <end position="137"/>
    </location>
</feature>
<evidence type="ECO:0000256" key="2">
    <source>
        <dbReference type="ARBA" id="ARBA00022448"/>
    </source>
</evidence>
<evidence type="ECO:0000256" key="7">
    <source>
        <dbReference type="SAM" id="Phobius"/>
    </source>
</evidence>
<comment type="subcellular location">
    <subcellularLocation>
        <location evidence="1">Cell membrane</location>
        <topology evidence="1">Multi-pass membrane protein</topology>
    </subcellularLocation>
</comment>
<feature type="transmembrane region" description="Helical" evidence="7">
    <location>
        <begin position="85"/>
        <end position="107"/>
    </location>
</feature>
<dbReference type="InterPro" id="IPR036259">
    <property type="entry name" value="MFS_trans_sf"/>
</dbReference>
<evidence type="ECO:0000313" key="10">
    <source>
        <dbReference type="Proteomes" id="UP000009256"/>
    </source>
</evidence>
<feature type="transmembrane region" description="Helical" evidence="7">
    <location>
        <begin position="181"/>
        <end position="198"/>
    </location>
</feature>
<name>E4S444_CALA7</name>
<sequence length="424" mass="47358">MDKSILSENVNTKSVFKNVNFMYLFIGTFVSQLGDVIYNMAISWYLLSVTKSAIIMSTYMAVGTIIYVIMGPIGGVIADRYNRKILIVMMDICRGFVIALIGILMYFNLYSIWLFYAATVILSICAVIYVPSSNALIPLIVNDENLTKANSLNSSIQGISNIFGLVAGGILYTIIGIKGIFILNAVSYIVCGIMEFLIKLTNNKYNKILDEKKNIFKELVEGYKYLVTQKGFYILMWYMTFINFLLVQVGEVIIPFIFNQILKTSTQNYSYVGAANAAGVLIGAFIMSSLPLRNKINSIIKFVMIIFSLFSILLLTVMFIYIKGIVSPVFVIITFIIIFGFVGIGYAIINIPMSTLMQRIIPNEMLGRVGSLKTTLAMIAMPLGMITGGILTDLFPVTLLLMINSILFIVMTLFIFVQKDIQKI</sequence>
<evidence type="ECO:0000256" key="3">
    <source>
        <dbReference type="ARBA" id="ARBA00022475"/>
    </source>
</evidence>
<feature type="domain" description="Major facilitator superfamily (MFS) profile" evidence="8">
    <location>
        <begin position="20"/>
        <end position="422"/>
    </location>
</feature>
<dbReference type="Gene3D" id="1.20.1250.20">
    <property type="entry name" value="MFS general substrate transporter like domains"/>
    <property type="match status" value="1"/>
</dbReference>
<dbReference type="InterPro" id="IPR020846">
    <property type="entry name" value="MFS_dom"/>
</dbReference>
<dbReference type="CDD" id="cd06173">
    <property type="entry name" value="MFS_MefA_like"/>
    <property type="match status" value="1"/>
</dbReference>
<dbReference type="Proteomes" id="UP000009256">
    <property type="component" value="Chromosome"/>
</dbReference>
<feature type="transmembrane region" description="Helical" evidence="7">
    <location>
        <begin position="21"/>
        <end position="47"/>
    </location>
</feature>
<dbReference type="InterPro" id="IPR011701">
    <property type="entry name" value="MFS"/>
</dbReference>
<dbReference type="eggNOG" id="COG0477">
    <property type="taxonomic scope" value="Bacteria"/>
</dbReference>
<feature type="transmembrane region" description="Helical" evidence="7">
    <location>
        <begin position="370"/>
        <end position="391"/>
    </location>
</feature>
<dbReference type="RefSeq" id="WP_013433043.1">
    <property type="nucleotide sequence ID" value="NC_014721.1"/>
</dbReference>
<dbReference type="PANTHER" id="PTHR43266">
    <property type="entry name" value="MACROLIDE-EFFLUX PROTEIN"/>
    <property type="match status" value="1"/>
</dbReference>
<evidence type="ECO:0000259" key="8">
    <source>
        <dbReference type="PROSITE" id="PS50850"/>
    </source>
</evidence>
<accession>E4S444</accession>
<feature type="transmembrane region" description="Helical" evidence="7">
    <location>
        <begin position="232"/>
        <end position="257"/>
    </location>
</feature>
<keyword evidence="2" id="KW-0813">Transport</keyword>
<gene>
    <name evidence="9" type="ordered locus">Calkr_1826</name>
</gene>
<feature type="transmembrane region" description="Helical" evidence="7">
    <location>
        <begin position="328"/>
        <end position="349"/>
    </location>
</feature>
<dbReference type="EMBL" id="CP002326">
    <property type="protein sequence ID" value="ADQ41311.1"/>
    <property type="molecule type" value="Genomic_DNA"/>
</dbReference>
<evidence type="ECO:0000313" key="9">
    <source>
        <dbReference type="EMBL" id="ADQ41311.1"/>
    </source>
</evidence>
<dbReference type="PROSITE" id="PS50850">
    <property type="entry name" value="MFS"/>
    <property type="match status" value="1"/>
</dbReference>
<feature type="transmembrane region" description="Helical" evidence="7">
    <location>
        <begin position="53"/>
        <end position="78"/>
    </location>
</feature>
<keyword evidence="6 7" id="KW-0472">Membrane</keyword>
<feature type="transmembrane region" description="Helical" evidence="7">
    <location>
        <begin position="397"/>
        <end position="417"/>
    </location>
</feature>
<feature type="transmembrane region" description="Helical" evidence="7">
    <location>
        <begin position="269"/>
        <end position="290"/>
    </location>
</feature>
<feature type="transmembrane region" description="Helical" evidence="7">
    <location>
        <begin position="302"/>
        <end position="322"/>
    </location>
</feature>
<dbReference type="HOGENOM" id="CLU_034180_16_4_9"/>
<evidence type="ECO:0000256" key="6">
    <source>
        <dbReference type="ARBA" id="ARBA00023136"/>
    </source>
</evidence>
<evidence type="ECO:0000256" key="1">
    <source>
        <dbReference type="ARBA" id="ARBA00004651"/>
    </source>
</evidence>
<feature type="transmembrane region" description="Helical" evidence="7">
    <location>
        <begin position="158"/>
        <end position="175"/>
    </location>
</feature>
<dbReference type="SUPFAM" id="SSF103473">
    <property type="entry name" value="MFS general substrate transporter"/>
    <property type="match status" value="1"/>
</dbReference>
<dbReference type="Pfam" id="PF07690">
    <property type="entry name" value="MFS_1"/>
    <property type="match status" value="1"/>
</dbReference>
<dbReference type="GO" id="GO:0005886">
    <property type="term" value="C:plasma membrane"/>
    <property type="evidence" value="ECO:0007669"/>
    <property type="project" value="UniProtKB-SubCell"/>
</dbReference>
<keyword evidence="4 7" id="KW-0812">Transmembrane</keyword>
<keyword evidence="10" id="KW-1185">Reference proteome</keyword>
<dbReference type="KEGG" id="cki:Calkr_1826"/>
<reference key="1">
    <citation type="submission" date="2010-11" db="EMBL/GenBank/DDBJ databases">
        <title>Complete sequence of chromosome of Caldicellulosiruptor kristjanssonii 177R1B.</title>
        <authorList>
            <consortium name="US DOE Joint Genome Institute"/>
            <person name="Lucas S."/>
            <person name="Copeland A."/>
            <person name="Lapidus A."/>
            <person name="Cheng J.-F."/>
            <person name="Bruce D."/>
            <person name="Goodwin L."/>
            <person name="Pitluck S."/>
            <person name="Davenport K."/>
            <person name="Detter J.C."/>
            <person name="Han C."/>
            <person name="Tapia R."/>
            <person name="Land M."/>
            <person name="Hauser L."/>
            <person name="Jeffries C."/>
            <person name="Kyrpides N."/>
            <person name="Ivanova N."/>
            <person name="Mikhailova N."/>
            <person name="Blumer-Schuette S.E."/>
            <person name="Kelly R.M."/>
            <person name="Woyke T."/>
        </authorList>
    </citation>
    <scope>NUCLEOTIDE SEQUENCE</scope>
    <source>
        <strain>177R1B</strain>
    </source>
</reference>
<keyword evidence="3" id="KW-1003">Cell membrane</keyword>
<dbReference type="OrthoDB" id="9775268at2"/>
<dbReference type="PANTHER" id="PTHR43266:SF2">
    <property type="entry name" value="MAJOR FACILITATOR SUPERFAMILY (MFS) PROFILE DOMAIN-CONTAINING PROTEIN"/>
    <property type="match status" value="1"/>
</dbReference>
<evidence type="ECO:0000256" key="4">
    <source>
        <dbReference type="ARBA" id="ARBA00022692"/>
    </source>
</evidence>
<dbReference type="AlphaFoldDB" id="E4S444"/>
<keyword evidence="5 7" id="KW-1133">Transmembrane helix</keyword>
<evidence type="ECO:0000256" key="5">
    <source>
        <dbReference type="ARBA" id="ARBA00022989"/>
    </source>
</evidence>